<reference evidence="1 2" key="4">
    <citation type="journal article" date="2011" name="BMC Genomics">
        <title>RNA-Seq improves annotation of protein-coding genes in the cucumber genome.</title>
        <authorList>
            <person name="Li Z."/>
            <person name="Zhang Z."/>
            <person name="Yan P."/>
            <person name="Huang S."/>
            <person name="Fei Z."/>
            <person name="Lin K."/>
        </authorList>
    </citation>
    <scope>NUCLEOTIDE SEQUENCE [LARGE SCALE GENOMIC DNA]</scope>
    <source>
        <strain evidence="2">cv. 9930</strain>
    </source>
</reference>
<dbReference type="STRING" id="3659.A0A0A0KAA0"/>
<dbReference type="PANTHER" id="PTHR35715:SF2">
    <property type="entry name" value="OS08G0511800 PROTEIN"/>
    <property type="match status" value="1"/>
</dbReference>
<organism evidence="1 2">
    <name type="scientific">Cucumis sativus</name>
    <name type="common">Cucumber</name>
    <dbReference type="NCBI Taxonomy" id="3659"/>
    <lineage>
        <taxon>Eukaryota</taxon>
        <taxon>Viridiplantae</taxon>
        <taxon>Streptophyta</taxon>
        <taxon>Embryophyta</taxon>
        <taxon>Tracheophyta</taxon>
        <taxon>Spermatophyta</taxon>
        <taxon>Magnoliopsida</taxon>
        <taxon>eudicotyledons</taxon>
        <taxon>Gunneridae</taxon>
        <taxon>Pentapetalae</taxon>
        <taxon>rosids</taxon>
        <taxon>fabids</taxon>
        <taxon>Cucurbitales</taxon>
        <taxon>Cucurbitaceae</taxon>
        <taxon>Benincaseae</taxon>
        <taxon>Cucumis</taxon>
    </lineage>
</organism>
<protein>
    <submittedName>
        <fullName evidence="1">Uncharacterized protein</fullName>
    </submittedName>
</protein>
<reference evidence="1 2" key="1">
    <citation type="journal article" date="2009" name="Nat. Genet.">
        <title>The genome of the cucumber, Cucumis sativus L.</title>
        <authorList>
            <person name="Huang S."/>
            <person name="Li R."/>
            <person name="Zhang Z."/>
            <person name="Li L."/>
            <person name="Gu X."/>
            <person name="Fan W."/>
            <person name="Lucas W.J."/>
            <person name="Wang X."/>
            <person name="Xie B."/>
            <person name="Ni P."/>
            <person name="Ren Y."/>
            <person name="Zhu H."/>
            <person name="Li J."/>
            <person name="Lin K."/>
            <person name="Jin W."/>
            <person name="Fei Z."/>
            <person name="Li G."/>
            <person name="Staub J."/>
            <person name="Kilian A."/>
            <person name="van der Vossen E.A."/>
            <person name="Wu Y."/>
            <person name="Guo J."/>
            <person name="He J."/>
            <person name="Jia Z."/>
            <person name="Ren Y."/>
            <person name="Tian G."/>
            <person name="Lu Y."/>
            <person name="Ruan J."/>
            <person name="Qian W."/>
            <person name="Wang M."/>
            <person name="Huang Q."/>
            <person name="Li B."/>
            <person name="Xuan Z."/>
            <person name="Cao J."/>
            <person name="Asan"/>
            <person name="Wu Z."/>
            <person name="Zhang J."/>
            <person name="Cai Q."/>
            <person name="Bai Y."/>
            <person name="Zhao B."/>
            <person name="Han Y."/>
            <person name="Li Y."/>
            <person name="Li X."/>
            <person name="Wang S."/>
            <person name="Shi Q."/>
            <person name="Liu S."/>
            <person name="Cho W.K."/>
            <person name="Kim J.Y."/>
            <person name="Xu Y."/>
            <person name="Heller-Uszynska K."/>
            <person name="Miao H."/>
            <person name="Cheng Z."/>
            <person name="Zhang S."/>
            <person name="Wu J."/>
            <person name="Yang Y."/>
            <person name="Kang H."/>
            <person name="Li M."/>
            <person name="Liang H."/>
            <person name="Ren X."/>
            <person name="Shi Z."/>
            <person name="Wen M."/>
            <person name="Jian M."/>
            <person name="Yang H."/>
            <person name="Zhang G."/>
            <person name="Yang Z."/>
            <person name="Chen R."/>
            <person name="Liu S."/>
            <person name="Li J."/>
            <person name="Ma L."/>
            <person name="Liu H."/>
            <person name="Zhou Y."/>
            <person name="Zhao J."/>
            <person name="Fang X."/>
            <person name="Li G."/>
            <person name="Fang L."/>
            <person name="Li Y."/>
            <person name="Liu D."/>
            <person name="Zheng H."/>
            <person name="Zhang Y."/>
            <person name="Qin N."/>
            <person name="Li Z."/>
            <person name="Yang G."/>
            <person name="Yang S."/>
            <person name="Bolund L."/>
            <person name="Kristiansen K."/>
            <person name="Zheng H."/>
            <person name="Li S."/>
            <person name="Zhang X."/>
            <person name="Yang H."/>
            <person name="Wang J."/>
            <person name="Sun R."/>
            <person name="Zhang B."/>
            <person name="Jiang S."/>
            <person name="Wang J."/>
            <person name="Du Y."/>
            <person name="Li S."/>
        </authorList>
    </citation>
    <scope>NUCLEOTIDE SEQUENCE [LARGE SCALE GENOMIC DNA]</scope>
    <source>
        <strain evidence="2">cv. 9930</strain>
    </source>
</reference>
<dbReference type="OrthoDB" id="2015859at2759"/>
<proteinExistence type="predicted"/>
<reference evidence="1 2" key="3">
    <citation type="journal article" date="2010" name="BMC Genomics">
        <title>Transcriptome sequencing and comparative analysis of cucumber flowers with different sex types.</title>
        <authorList>
            <person name="Guo S."/>
            <person name="Zheng Y."/>
            <person name="Joung J.G."/>
            <person name="Liu S."/>
            <person name="Zhang Z."/>
            <person name="Crasta O.R."/>
            <person name="Sobral B.W."/>
            <person name="Xu Y."/>
            <person name="Huang S."/>
            <person name="Fei Z."/>
        </authorList>
    </citation>
    <scope>NUCLEOTIDE SEQUENCE [LARGE SCALE GENOMIC DNA]</scope>
    <source>
        <strain evidence="2">cv. 9930</strain>
    </source>
</reference>
<dbReference type="PANTHER" id="PTHR35715">
    <property type="entry name" value="OS08G0511800 PROTEIN"/>
    <property type="match status" value="1"/>
</dbReference>
<name>A0A0A0KAA0_CUCSA</name>
<gene>
    <name evidence="1" type="ORF">Csa_6G117750</name>
</gene>
<sequence>MLWKIKLLVEKFVEEVKAEVEADVENRMRKEEEKQLSDRERWNAQLSRREAEVARQELILRMEKEEFEKEKMEVLKGGTAIIQHNEDGALEIIHNGDKYRCLRFAKANK</sequence>
<dbReference type="AlphaFoldDB" id="A0A0A0KAA0"/>
<dbReference type="Gramene" id="KGN46645">
    <property type="protein sequence ID" value="KGN46645"/>
    <property type="gene ID" value="Csa_6G117750"/>
</dbReference>
<keyword evidence="2" id="KW-1185">Reference proteome</keyword>
<reference evidence="1 2" key="2">
    <citation type="journal article" date="2009" name="PLoS ONE">
        <title>An integrated genetic and cytogenetic map of the cucumber genome.</title>
        <authorList>
            <person name="Ren Y."/>
            <person name="Zhang Z."/>
            <person name="Liu J."/>
            <person name="Staub J.E."/>
            <person name="Han Y."/>
            <person name="Cheng Z."/>
            <person name="Li X."/>
            <person name="Lu J."/>
            <person name="Miao H."/>
            <person name="Kang H."/>
            <person name="Xie B."/>
            <person name="Gu X."/>
            <person name="Wang X."/>
            <person name="Du Y."/>
            <person name="Jin W."/>
            <person name="Huang S."/>
        </authorList>
    </citation>
    <scope>NUCLEOTIDE SEQUENCE [LARGE SCALE GENOMIC DNA]</scope>
    <source>
        <strain evidence="2">cv. 9930</strain>
    </source>
</reference>
<dbReference type="EMBL" id="CM002927">
    <property type="protein sequence ID" value="KGN46645.1"/>
    <property type="molecule type" value="Genomic_DNA"/>
</dbReference>
<dbReference type="KEGG" id="csv:101213270"/>
<accession>A0A0A0KAA0</accession>
<evidence type="ECO:0000313" key="1">
    <source>
        <dbReference type="EMBL" id="KGN46645.1"/>
    </source>
</evidence>
<evidence type="ECO:0000313" key="2">
    <source>
        <dbReference type="Proteomes" id="UP000029981"/>
    </source>
</evidence>
<dbReference type="Proteomes" id="UP000029981">
    <property type="component" value="Chromosome 6"/>
</dbReference>